<evidence type="ECO:0000313" key="3">
    <source>
        <dbReference type="EMBL" id="MXO86807.1"/>
    </source>
</evidence>
<dbReference type="EMBL" id="WTYW01000004">
    <property type="protein sequence ID" value="MXO86807.1"/>
    <property type="molecule type" value="Genomic_DNA"/>
</dbReference>
<name>A0A844ZIQ9_9SPHN</name>
<protein>
    <submittedName>
        <fullName evidence="3">Polymer-forming cytoskeletal protein</fullName>
    </submittedName>
</protein>
<dbReference type="AlphaFoldDB" id="A0A844ZIQ9"/>
<dbReference type="Pfam" id="PF04519">
    <property type="entry name" value="Bactofilin"/>
    <property type="match status" value="1"/>
</dbReference>
<dbReference type="RefSeq" id="WP_160684501.1">
    <property type="nucleotide sequence ID" value="NZ_WTYW01000004.1"/>
</dbReference>
<gene>
    <name evidence="3" type="ORF">GRI38_12300</name>
</gene>
<sequence length="135" mass="13945">MAKNNSGNGRSTFSVIGSDIVITGDIAASADLHIDGKVEGDIACSSLVQGETSVIHGNVKADRARLSGTVNGSIAAKELVVLQTARITGDVQYDALTIEQGAQVEGRFAPKMDKPAAKQAQQVGANDEPKLAVAR</sequence>
<dbReference type="PANTHER" id="PTHR35024">
    <property type="entry name" value="HYPOTHETICAL CYTOSOLIC PROTEIN"/>
    <property type="match status" value="1"/>
</dbReference>
<proteinExistence type="inferred from homology"/>
<organism evidence="3 4">
    <name type="scientific">Parapontixanthobacter aurantiacus</name>
    <dbReference type="NCBI Taxonomy" id="1463599"/>
    <lineage>
        <taxon>Bacteria</taxon>
        <taxon>Pseudomonadati</taxon>
        <taxon>Pseudomonadota</taxon>
        <taxon>Alphaproteobacteria</taxon>
        <taxon>Sphingomonadales</taxon>
        <taxon>Erythrobacteraceae</taxon>
        <taxon>Parapontixanthobacter</taxon>
    </lineage>
</organism>
<comment type="similarity">
    <text evidence="1">Belongs to the bactofilin family.</text>
</comment>
<dbReference type="InterPro" id="IPR007607">
    <property type="entry name" value="BacA/B"/>
</dbReference>
<evidence type="ECO:0000313" key="4">
    <source>
        <dbReference type="Proteomes" id="UP000433104"/>
    </source>
</evidence>
<comment type="caution">
    <text evidence="3">The sequence shown here is derived from an EMBL/GenBank/DDBJ whole genome shotgun (WGS) entry which is preliminary data.</text>
</comment>
<dbReference type="OrthoDB" id="5738271at2"/>
<dbReference type="Proteomes" id="UP000433104">
    <property type="component" value="Unassembled WGS sequence"/>
</dbReference>
<keyword evidence="4" id="KW-1185">Reference proteome</keyword>
<reference evidence="3 4" key="1">
    <citation type="submission" date="2019-12" db="EMBL/GenBank/DDBJ databases">
        <title>Genomic-based taxomic classification of the family Erythrobacteraceae.</title>
        <authorList>
            <person name="Xu L."/>
        </authorList>
    </citation>
    <scope>NUCLEOTIDE SEQUENCE [LARGE SCALE GENOMIC DNA]</scope>
    <source>
        <strain evidence="3 4">MCCC 1A09962</strain>
    </source>
</reference>
<accession>A0A844ZIQ9</accession>
<evidence type="ECO:0000256" key="1">
    <source>
        <dbReference type="ARBA" id="ARBA00044755"/>
    </source>
</evidence>
<evidence type="ECO:0000256" key="2">
    <source>
        <dbReference type="SAM" id="MobiDB-lite"/>
    </source>
</evidence>
<dbReference type="PANTHER" id="PTHR35024:SF4">
    <property type="entry name" value="POLYMER-FORMING CYTOSKELETAL PROTEIN"/>
    <property type="match status" value="1"/>
</dbReference>
<feature type="region of interest" description="Disordered" evidence="2">
    <location>
        <begin position="107"/>
        <end position="135"/>
    </location>
</feature>